<dbReference type="OrthoDB" id="8196230at2759"/>
<proteinExistence type="predicted"/>
<keyword evidence="1" id="KW-1185">Reference proteome</keyword>
<dbReference type="GeneID" id="117642962"/>
<dbReference type="RefSeq" id="XP_034237490.1">
    <property type="nucleotide sequence ID" value="XM_034381599.1"/>
</dbReference>
<gene>
    <name evidence="2" type="primary">LOC117642962</name>
</gene>
<sequence>MGHNRALTAALQRHAVSSTATLLVPATARTLPASNALQARAKDDYDYDDDDYDDDYDYYGTRKKKKKPAGGAQAAAVSPSETNVFNFVRIMVLRLVWGFASWFGWDEPLSEAFGGAFVPPGVDPDGDDDLGFDY</sequence>
<organism evidence="2">
    <name type="scientific">Thrips palmi</name>
    <name type="common">Melon thrips</name>
    <dbReference type="NCBI Taxonomy" id="161013"/>
    <lineage>
        <taxon>Eukaryota</taxon>
        <taxon>Metazoa</taxon>
        <taxon>Ecdysozoa</taxon>
        <taxon>Arthropoda</taxon>
        <taxon>Hexapoda</taxon>
        <taxon>Insecta</taxon>
        <taxon>Pterygota</taxon>
        <taxon>Neoptera</taxon>
        <taxon>Paraneoptera</taxon>
        <taxon>Thysanoptera</taxon>
        <taxon>Terebrantia</taxon>
        <taxon>Thripoidea</taxon>
        <taxon>Thripidae</taxon>
        <taxon>Thrips</taxon>
    </lineage>
</organism>
<dbReference type="AlphaFoldDB" id="A0A6P8YKD0"/>
<dbReference type="KEGG" id="tpal:117642962"/>
<dbReference type="InParanoid" id="A0A6P8YKD0"/>
<reference evidence="2" key="1">
    <citation type="submission" date="2025-08" db="UniProtKB">
        <authorList>
            <consortium name="RefSeq"/>
        </authorList>
    </citation>
    <scope>IDENTIFICATION</scope>
    <source>
        <tissue evidence="2">Total insect</tissue>
    </source>
</reference>
<accession>A0A6P8YKD0</accession>
<evidence type="ECO:0000313" key="2">
    <source>
        <dbReference type="RefSeq" id="XP_034237490.1"/>
    </source>
</evidence>
<protein>
    <submittedName>
        <fullName evidence="2">Uncharacterized protein LOC117642962</fullName>
    </submittedName>
</protein>
<dbReference type="Proteomes" id="UP000515158">
    <property type="component" value="Unplaced"/>
</dbReference>
<evidence type="ECO:0000313" key="1">
    <source>
        <dbReference type="Proteomes" id="UP000515158"/>
    </source>
</evidence>
<name>A0A6P8YKD0_THRPL</name>